<keyword evidence="2" id="KW-1185">Reference proteome</keyword>
<evidence type="ECO:0000313" key="1">
    <source>
        <dbReference type="EMBL" id="EKE70911.1"/>
    </source>
</evidence>
<evidence type="ECO:0000313" key="2">
    <source>
        <dbReference type="Proteomes" id="UP000006746"/>
    </source>
</evidence>
<sequence length="105" mass="11241">MPIAIPDQTEKKLRETKEHIHATEQFDAAIAALNALKPIQGYFASSEEGHKLAMQMADTVKNSGPMGFAAAVAIALYHCAPGERAGKLRDLADKIDGEGKLPKLA</sequence>
<dbReference type="STRING" id="1207063.P24_15249"/>
<dbReference type="AlphaFoldDB" id="K2ILA2"/>
<organism evidence="1 2">
    <name type="scientific">Oceanibaculum indicum P24</name>
    <dbReference type="NCBI Taxonomy" id="1207063"/>
    <lineage>
        <taxon>Bacteria</taxon>
        <taxon>Pseudomonadati</taxon>
        <taxon>Pseudomonadota</taxon>
        <taxon>Alphaproteobacteria</taxon>
        <taxon>Rhodospirillales</taxon>
        <taxon>Oceanibaculaceae</taxon>
        <taxon>Oceanibaculum</taxon>
    </lineage>
</organism>
<reference evidence="1 2" key="1">
    <citation type="journal article" date="2012" name="J. Bacteriol.">
        <title>Genome Sequence of Oceanibaculum indicum Type Strain P24.</title>
        <authorList>
            <person name="Lai Q."/>
            <person name="Shao Z."/>
        </authorList>
    </citation>
    <scope>NUCLEOTIDE SEQUENCE [LARGE SCALE GENOMIC DNA]</scope>
    <source>
        <strain evidence="1 2">P24</strain>
    </source>
</reference>
<dbReference type="Proteomes" id="UP000006746">
    <property type="component" value="Unassembled WGS sequence"/>
</dbReference>
<accession>K2ILA2</accession>
<name>K2ILA2_9PROT</name>
<gene>
    <name evidence="1" type="ORF">P24_15249</name>
</gene>
<protein>
    <submittedName>
        <fullName evidence="1">Uncharacterized protein</fullName>
    </submittedName>
</protein>
<proteinExistence type="predicted"/>
<dbReference type="EMBL" id="AMRL01000024">
    <property type="protein sequence ID" value="EKE70911.1"/>
    <property type="molecule type" value="Genomic_DNA"/>
</dbReference>
<dbReference type="RefSeq" id="WP_008945653.1">
    <property type="nucleotide sequence ID" value="NZ_AMRL01000024.1"/>
</dbReference>
<comment type="caution">
    <text evidence="1">The sequence shown here is derived from an EMBL/GenBank/DDBJ whole genome shotgun (WGS) entry which is preliminary data.</text>
</comment>